<feature type="non-terminal residue" evidence="5">
    <location>
        <position position="346"/>
    </location>
</feature>
<accession>A0A9N9J412</accession>
<dbReference type="PANTHER" id="PTHR23403:SF6">
    <property type="entry name" value="CYTOSOLIC NEUTRAL TREHALASE-RELATED"/>
    <property type="match status" value="1"/>
</dbReference>
<dbReference type="AlphaFoldDB" id="A0A9N9J412"/>
<dbReference type="GO" id="GO:0005993">
    <property type="term" value="P:trehalose catabolic process"/>
    <property type="evidence" value="ECO:0007669"/>
    <property type="project" value="TreeGrafter"/>
</dbReference>
<dbReference type="PROSITE" id="PS00928">
    <property type="entry name" value="TREHALASE_2"/>
    <property type="match status" value="1"/>
</dbReference>
<keyword evidence="6" id="KW-1185">Reference proteome</keyword>
<gene>
    <name evidence="5" type="ORF">AMORRO_LOCUS16189</name>
</gene>
<dbReference type="InterPro" id="IPR001661">
    <property type="entry name" value="Glyco_hydro_37"/>
</dbReference>
<dbReference type="InterPro" id="IPR018232">
    <property type="entry name" value="Glyco_hydro_37_CS"/>
</dbReference>
<sequence length="346" mass="40425">MYGWDSYFETLGLAVDGRIDLARGMVENFVYEITHYGKILNANRSYYLTRSQPPFLTDMAMKVYERLPDDEDKADKKKWLATAIQAAIKEYLTVWMSEPRYDPETGLSRFYPTGLGIPPETEASHFDHVILPYAKKLGLSIKDYAAKYQNNEIHEPALDEYFLHDRAVRESGHDTTYRFEKRCAYLATIDLNSLLYKYEIDIGEIIREIYNDHFELDDGSIETSATWFKRAELRKERIDRYLWNEEKGLYYDYNTVTRQQSVYDSVTAFWALWAGCASQEQAEKLVKISLPKFEVLGGLVSGTEESRGNIALDRPNRQWDYPFGWAPHQIMAWRGLENYGFMTEAR</sequence>
<evidence type="ECO:0000256" key="3">
    <source>
        <dbReference type="ARBA" id="ARBA00023295"/>
    </source>
</evidence>
<dbReference type="EMBL" id="CAJVPV010042949">
    <property type="protein sequence ID" value="CAG8764829.1"/>
    <property type="molecule type" value="Genomic_DNA"/>
</dbReference>
<dbReference type="Proteomes" id="UP000789342">
    <property type="component" value="Unassembled WGS sequence"/>
</dbReference>
<dbReference type="PRINTS" id="PR00744">
    <property type="entry name" value="GLHYDRLASE37"/>
</dbReference>
<dbReference type="PANTHER" id="PTHR23403">
    <property type="entry name" value="TREHALASE"/>
    <property type="match status" value="1"/>
</dbReference>
<dbReference type="GO" id="GO:0004555">
    <property type="term" value="F:alpha,alpha-trehalase activity"/>
    <property type="evidence" value="ECO:0007669"/>
    <property type="project" value="UniProtKB-EC"/>
</dbReference>
<evidence type="ECO:0000313" key="6">
    <source>
        <dbReference type="Proteomes" id="UP000789342"/>
    </source>
</evidence>
<keyword evidence="3 4" id="KW-0326">Glycosidase</keyword>
<keyword evidence="2 4" id="KW-0378">Hydrolase</keyword>
<dbReference type="InterPro" id="IPR012341">
    <property type="entry name" value="6hp_glycosidase-like_sf"/>
</dbReference>
<name>A0A9N9J412_9GLOM</name>
<reference evidence="5" key="1">
    <citation type="submission" date="2021-06" db="EMBL/GenBank/DDBJ databases">
        <authorList>
            <person name="Kallberg Y."/>
            <person name="Tangrot J."/>
            <person name="Rosling A."/>
        </authorList>
    </citation>
    <scope>NUCLEOTIDE SEQUENCE</scope>
    <source>
        <strain evidence="5">CL551</strain>
    </source>
</reference>
<comment type="caution">
    <text evidence="5">The sequence shown here is derived from an EMBL/GenBank/DDBJ whole genome shotgun (WGS) entry which is preliminary data.</text>
</comment>
<dbReference type="Pfam" id="PF01204">
    <property type="entry name" value="Trehalase"/>
    <property type="match status" value="1"/>
</dbReference>
<protein>
    <recommendedName>
        <fullName evidence="4">Trehalase</fullName>
        <ecNumber evidence="4">3.2.1.28</ecNumber>
    </recommendedName>
    <alternativeName>
        <fullName evidence="4">Alpha-trehalose glucohydrolase</fullName>
    </alternativeName>
</protein>
<dbReference type="EC" id="3.2.1.28" evidence="4"/>
<evidence type="ECO:0000256" key="1">
    <source>
        <dbReference type="ARBA" id="ARBA00005615"/>
    </source>
</evidence>
<dbReference type="Gene3D" id="1.50.10.10">
    <property type="match status" value="1"/>
</dbReference>
<dbReference type="SUPFAM" id="SSF48208">
    <property type="entry name" value="Six-hairpin glycosidases"/>
    <property type="match status" value="1"/>
</dbReference>
<evidence type="ECO:0000313" key="5">
    <source>
        <dbReference type="EMBL" id="CAG8764829.1"/>
    </source>
</evidence>
<evidence type="ECO:0000256" key="2">
    <source>
        <dbReference type="ARBA" id="ARBA00022801"/>
    </source>
</evidence>
<comment type="catalytic activity">
    <reaction evidence="4">
        <text>alpha,alpha-trehalose + H2O = alpha-D-glucose + beta-D-glucose</text>
        <dbReference type="Rhea" id="RHEA:32675"/>
        <dbReference type="ChEBI" id="CHEBI:15377"/>
        <dbReference type="ChEBI" id="CHEBI:15903"/>
        <dbReference type="ChEBI" id="CHEBI:16551"/>
        <dbReference type="ChEBI" id="CHEBI:17925"/>
        <dbReference type="EC" id="3.2.1.28"/>
    </reaction>
</comment>
<proteinExistence type="inferred from homology"/>
<dbReference type="InterPro" id="IPR008928">
    <property type="entry name" value="6-hairpin_glycosidase_sf"/>
</dbReference>
<evidence type="ECO:0000256" key="4">
    <source>
        <dbReference type="RuleBase" id="RU361180"/>
    </source>
</evidence>
<dbReference type="OrthoDB" id="3542292at2759"/>
<comment type="similarity">
    <text evidence="1 4">Belongs to the glycosyl hydrolase 37 family.</text>
</comment>
<organism evidence="5 6">
    <name type="scientific">Acaulospora morrowiae</name>
    <dbReference type="NCBI Taxonomy" id="94023"/>
    <lineage>
        <taxon>Eukaryota</taxon>
        <taxon>Fungi</taxon>
        <taxon>Fungi incertae sedis</taxon>
        <taxon>Mucoromycota</taxon>
        <taxon>Glomeromycotina</taxon>
        <taxon>Glomeromycetes</taxon>
        <taxon>Diversisporales</taxon>
        <taxon>Acaulosporaceae</taxon>
        <taxon>Acaulospora</taxon>
    </lineage>
</organism>